<reference evidence="1 2" key="1">
    <citation type="submission" date="2020-04" db="EMBL/GenBank/DDBJ databases">
        <title>Ferrimonas sp. S7 isolated from sea water.</title>
        <authorList>
            <person name="Bae S.S."/>
            <person name="Baek K."/>
        </authorList>
    </citation>
    <scope>NUCLEOTIDE SEQUENCE [LARGE SCALE GENOMIC DNA]</scope>
    <source>
        <strain evidence="1 2">S7</strain>
    </source>
</reference>
<gene>
    <name evidence="1" type="ORF">HER31_11635</name>
</gene>
<dbReference type="KEGG" id="fes:HER31_11635"/>
<evidence type="ECO:0000313" key="2">
    <source>
        <dbReference type="Proteomes" id="UP000501602"/>
    </source>
</evidence>
<name>A0A6H1UEH0_9GAMM</name>
<dbReference type="AlphaFoldDB" id="A0A6H1UEH0"/>
<evidence type="ECO:0000313" key="1">
    <source>
        <dbReference type="EMBL" id="QIZ77481.1"/>
    </source>
</evidence>
<dbReference type="Proteomes" id="UP000501602">
    <property type="component" value="Chromosome"/>
</dbReference>
<sequence length="127" mass="13682">MTIQHLNFGEVVNSDVSQVSTVTVHPDGHTSSTKALWRITPGQLGLYQLIGLPPYTVMSISSTITVPDSTGPNNNSFKLTEIVTPTTLTADIYGEAQLEVSGTLETVKGKPAFDGIHSTYFHITVSY</sequence>
<organism evidence="1 2">
    <name type="scientific">Ferrimonas lipolytica</name>
    <dbReference type="NCBI Taxonomy" id="2724191"/>
    <lineage>
        <taxon>Bacteria</taxon>
        <taxon>Pseudomonadati</taxon>
        <taxon>Pseudomonadota</taxon>
        <taxon>Gammaproteobacteria</taxon>
        <taxon>Alteromonadales</taxon>
        <taxon>Ferrimonadaceae</taxon>
        <taxon>Ferrimonas</taxon>
    </lineage>
</organism>
<dbReference type="EMBL" id="CP051180">
    <property type="protein sequence ID" value="QIZ77481.1"/>
    <property type="molecule type" value="Genomic_DNA"/>
</dbReference>
<dbReference type="Pfam" id="PF14352">
    <property type="entry name" value="DUF4402"/>
    <property type="match status" value="1"/>
</dbReference>
<proteinExistence type="predicted"/>
<protein>
    <submittedName>
        <fullName evidence="1">DUF4402 domain-containing protein</fullName>
    </submittedName>
</protein>
<dbReference type="InterPro" id="IPR025514">
    <property type="entry name" value="DUF4402"/>
</dbReference>
<dbReference type="RefSeq" id="WP_168660741.1">
    <property type="nucleotide sequence ID" value="NZ_CP051180.1"/>
</dbReference>
<keyword evidence="2" id="KW-1185">Reference proteome</keyword>
<accession>A0A6H1UEH0</accession>